<keyword evidence="6" id="KW-0479">Metal-binding</keyword>
<dbReference type="Proteomes" id="UP001500729">
    <property type="component" value="Unassembled WGS sequence"/>
</dbReference>
<evidence type="ECO:0000256" key="11">
    <source>
        <dbReference type="ARBA" id="ARBA00023136"/>
    </source>
</evidence>
<evidence type="ECO:0000256" key="4">
    <source>
        <dbReference type="ARBA" id="ARBA00022670"/>
    </source>
</evidence>
<protein>
    <recommendedName>
        <fullName evidence="14">Peptidase M48 domain-containing protein</fullName>
    </recommendedName>
</protein>
<sequence>MRGPWRAAFALALHIGFFALPIGLVAGLLAIAVFTFGYDRGSGLRVALVALVVGAVLGVGMRAVLRSRNRPRGVALSRSEHPQLWKAVDAICSAAHTAAPDEIRVTSEPNAFVREDTALLGLRTRARYLEVGLPLLAGLTASELRAVLAHEIGHLAARGRLTAMAYRASTSVERAASDLTGGPTKWLFGGYARLYSAAAGSTSPDLELAADAVAVRVTGKRAAVTALRKATAIEFGWREYAESYLSMAVSVERTPDVLLGFRAFMENSVRKPKLAERAKQAIAAESAGDSGHPTTRERIAAMKRMSGADKELDDRPAFALLRNPRKSVPVLEDRLLVDGLGPRMPWPELARLAGAEHVAHQASLLSSAVAQSGITTDPAIGGVLQAVHRGEGPDLVNPVLNPGLAPDRIAEAAVDTLTELLGGAVVDALVSAGRAHHELDWAGPSVVRLTNGRPLDPDRLVRPAVADPRLVPGLHRALVDLGVPLNHSRPPAEEPEASVAGLVSPVELAGSRYDMVVTDRGLVLLPTTASTAQRLLAGAVARAGRAERKQLAELAATPVAELRERRDAQWVDSRDVASARLLQERRGWTLVLDLYLDEYAVSSLDEGSVAPDADGAASAELRSTPDSMEHGDPYSGLGELMGARMDIDDQRDLTEE</sequence>
<keyword evidence="5 13" id="KW-0812">Transmembrane</keyword>
<feature type="domain" description="Peptidase M48" evidence="14">
    <location>
        <begin position="92"/>
        <end position="305"/>
    </location>
</feature>
<keyword evidence="11 13" id="KW-0472">Membrane</keyword>
<evidence type="ECO:0000256" key="9">
    <source>
        <dbReference type="ARBA" id="ARBA00022989"/>
    </source>
</evidence>
<dbReference type="Gene3D" id="3.30.2010.10">
    <property type="entry name" value="Metalloproteases ('zincins'), catalytic domain"/>
    <property type="match status" value="1"/>
</dbReference>
<keyword evidence="9 13" id="KW-1133">Transmembrane helix</keyword>
<feature type="region of interest" description="Disordered" evidence="12">
    <location>
        <begin position="607"/>
        <end position="656"/>
    </location>
</feature>
<dbReference type="InterPro" id="IPR050083">
    <property type="entry name" value="HtpX_protease"/>
</dbReference>
<keyword evidence="8" id="KW-0862">Zinc</keyword>
<comment type="subcellular location">
    <subcellularLocation>
        <location evidence="2">Cell membrane</location>
        <topology evidence="2">Multi-pass membrane protein</topology>
    </subcellularLocation>
</comment>
<dbReference type="CDD" id="cd07328">
    <property type="entry name" value="M48_Ste24p_like"/>
    <property type="match status" value="1"/>
</dbReference>
<evidence type="ECO:0000256" key="12">
    <source>
        <dbReference type="SAM" id="MobiDB-lite"/>
    </source>
</evidence>
<evidence type="ECO:0000313" key="15">
    <source>
        <dbReference type="EMBL" id="GAA0535480.1"/>
    </source>
</evidence>
<dbReference type="Pfam" id="PF01435">
    <property type="entry name" value="Peptidase_M48"/>
    <property type="match status" value="1"/>
</dbReference>
<reference evidence="15 16" key="1">
    <citation type="journal article" date="2019" name="Int. J. Syst. Evol. Microbiol.">
        <title>The Global Catalogue of Microorganisms (GCM) 10K type strain sequencing project: providing services to taxonomists for standard genome sequencing and annotation.</title>
        <authorList>
            <consortium name="The Broad Institute Genomics Platform"/>
            <consortium name="The Broad Institute Genome Sequencing Center for Infectious Disease"/>
            <person name="Wu L."/>
            <person name="Ma J."/>
        </authorList>
    </citation>
    <scope>NUCLEOTIDE SEQUENCE [LARGE SCALE GENOMIC DNA]</scope>
    <source>
        <strain evidence="15 16">JCM 10303</strain>
    </source>
</reference>
<name>A0ABN1D6C9_SACER</name>
<evidence type="ECO:0000256" key="7">
    <source>
        <dbReference type="ARBA" id="ARBA00022801"/>
    </source>
</evidence>
<evidence type="ECO:0000256" key="3">
    <source>
        <dbReference type="ARBA" id="ARBA00022475"/>
    </source>
</evidence>
<keyword evidence="16" id="KW-1185">Reference proteome</keyword>
<organism evidence="15 16">
    <name type="scientific">Saccharopolyspora erythraea</name>
    <name type="common">Streptomyces erythraeus</name>
    <dbReference type="NCBI Taxonomy" id="1836"/>
    <lineage>
        <taxon>Bacteria</taxon>
        <taxon>Bacillati</taxon>
        <taxon>Actinomycetota</taxon>
        <taxon>Actinomycetes</taxon>
        <taxon>Pseudonocardiales</taxon>
        <taxon>Pseudonocardiaceae</taxon>
        <taxon>Saccharopolyspora</taxon>
    </lineage>
</organism>
<keyword evidence="4" id="KW-0645">Protease</keyword>
<evidence type="ECO:0000256" key="8">
    <source>
        <dbReference type="ARBA" id="ARBA00022833"/>
    </source>
</evidence>
<evidence type="ECO:0000259" key="14">
    <source>
        <dbReference type="Pfam" id="PF01435"/>
    </source>
</evidence>
<feature type="compositionally biased region" description="Basic and acidic residues" evidence="12">
    <location>
        <begin position="645"/>
        <end position="656"/>
    </location>
</feature>
<comment type="cofactor">
    <cofactor evidence="1">
        <name>Zn(2+)</name>
        <dbReference type="ChEBI" id="CHEBI:29105"/>
    </cofactor>
</comment>
<evidence type="ECO:0000256" key="6">
    <source>
        <dbReference type="ARBA" id="ARBA00022723"/>
    </source>
</evidence>
<accession>A0ABN1D6C9</accession>
<comment type="caution">
    <text evidence="15">The sequence shown here is derived from an EMBL/GenBank/DDBJ whole genome shotgun (WGS) entry which is preliminary data.</text>
</comment>
<dbReference type="InterPro" id="IPR001915">
    <property type="entry name" value="Peptidase_M48"/>
</dbReference>
<evidence type="ECO:0000256" key="5">
    <source>
        <dbReference type="ARBA" id="ARBA00022692"/>
    </source>
</evidence>
<dbReference type="PANTHER" id="PTHR43221:SF1">
    <property type="entry name" value="PROTEASE HTPX"/>
    <property type="match status" value="1"/>
</dbReference>
<evidence type="ECO:0000313" key="16">
    <source>
        <dbReference type="Proteomes" id="UP001500729"/>
    </source>
</evidence>
<dbReference type="EMBL" id="BAAAGS010000025">
    <property type="protein sequence ID" value="GAA0535480.1"/>
    <property type="molecule type" value="Genomic_DNA"/>
</dbReference>
<feature type="transmembrane region" description="Helical" evidence="13">
    <location>
        <begin position="7"/>
        <end position="34"/>
    </location>
</feature>
<evidence type="ECO:0000256" key="10">
    <source>
        <dbReference type="ARBA" id="ARBA00023049"/>
    </source>
</evidence>
<keyword evidence="3" id="KW-1003">Cell membrane</keyword>
<feature type="transmembrane region" description="Helical" evidence="13">
    <location>
        <begin position="46"/>
        <end position="65"/>
    </location>
</feature>
<proteinExistence type="predicted"/>
<evidence type="ECO:0000256" key="13">
    <source>
        <dbReference type="SAM" id="Phobius"/>
    </source>
</evidence>
<evidence type="ECO:0000256" key="1">
    <source>
        <dbReference type="ARBA" id="ARBA00001947"/>
    </source>
</evidence>
<keyword evidence="7" id="KW-0378">Hydrolase</keyword>
<dbReference type="PANTHER" id="PTHR43221">
    <property type="entry name" value="PROTEASE HTPX"/>
    <property type="match status" value="1"/>
</dbReference>
<keyword evidence="10" id="KW-0482">Metalloprotease</keyword>
<gene>
    <name evidence="15" type="ORF">GCM10009533_38250</name>
</gene>
<evidence type="ECO:0000256" key="2">
    <source>
        <dbReference type="ARBA" id="ARBA00004651"/>
    </source>
</evidence>